<dbReference type="GO" id="GO:0006935">
    <property type="term" value="P:chemotaxis"/>
    <property type="evidence" value="ECO:0007669"/>
    <property type="project" value="InterPro"/>
</dbReference>
<dbReference type="GO" id="GO:0007165">
    <property type="term" value="P:signal transduction"/>
    <property type="evidence" value="ECO:0007669"/>
    <property type="project" value="InterPro"/>
</dbReference>
<reference evidence="2 3" key="1">
    <citation type="submission" date="2020-08" db="EMBL/GenBank/DDBJ databases">
        <title>Genomic Encyclopedia of Type Strains, Phase IV (KMG-IV): sequencing the most valuable type-strain genomes for metagenomic binning, comparative biology and taxonomic classification.</title>
        <authorList>
            <person name="Goeker M."/>
        </authorList>
    </citation>
    <scope>NUCLEOTIDE SEQUENCE [LARGE SCALE GENOMIC DNA]</scope>
    <source>
        <strain evidence="2 3">DSM 27203</strain>
    </source>
</reference>
<dbReference type="InterPro" id="IPR039315">
    <property type="entry name" value="CheW"/>
</dbReference>
<proteinExistence type="predicted"/>
<feature type="domain" description="CheW-like" evidence="1">
    <location>
        <begin position="2"/>
        <end position="139"/>
    </location>
</feature>
<dbReference type="InterPro" id="IPR002545">
    <property type="entry name" value="CheW-lke_dom"/>
</dbReference>
<gene>
    <name evidence="2" type="ORF">FHR23_000057</name>
</gene>
<sequence length="142" mass="14856">MSALFLIANMAGRTVAIPSEQVESVVNLGPLTPVPLASAQVRGLATLRSRVVTVIDGGSILGMPHEAPAARGVITVVDGHPYAMIVEDLDDVVSFDEKPLADGMTLEGGWEKIARGYVERDGEPVLIVNLSSLVPVPEMAAA</sequence>
<dbReference type="SMART" id="SM00260">
    <property type="entry name" value="CheW"/>
    <property type="match status" value="1"/>
</dbReference>
<dbReference type="Pfam" id="PF01584">
    <property type="entry name" value="CheW"/>
    <property type="match status" value="1"/>
</dbReference>
<dbReference type="EMBL" id="JACIJI010000001">
    <property type="protein sequence ID" value="MBB5717150.1"/>
    <property type="molecule type" value="Genomic_DNA"/>
</dbReference>
<name>A0A840YUA3_9SPHN</name>
<dbReference type="Gene3D" id="2.30.30.40">
    <property type="entry name" value="SH3 Domains"/>
    <property type="match status" value="1"/>
</dbReference>
<dbReference type="SUPFAM" id="SSF50341">
    <property type="entry name" value="CheW-like"/>
    <property type="match status" value="1"/>
</dbReference>
<organism evidence="2 3">
    <name type="scientific">Stakelama sediminis</name>
    <dbReference type="NCBI Taxonomy" id="463200"/>
    <lineage>
        <taxon>Bacteria</taxon>
        <taxon>Pseudomonadati</taxon>
        <taxon>Pseudomonadota</taxon>
        <taxon>Alphaproteobacteria</taxon>
        <taxon>Sphingomonadales</taxon>
        <taxon>Sphingomonadaceae</taxon>
        <taxon>Stakelama</taxon>
    </lineage>
</organism>
<dbReference type="Proteomes" id="UP000554342">
    <property type="component" value="Unassembled WGS sequence"/>
</dbReference>
<protein>
    <submittedName>
        <fullName evidence="2">Purine-binding chemotaxis protein CheW</fullName>
    </submittedName>
</protein>
<evidence type="ECO:0000313" key="2">
    <source>
        <dbReference type="EMBL" id="MBB5717150.1"/>
    </source>
</evidence>
<dbReference type="PANTHER" id="PTHR22617">
    <property type="entry name" value="CHEMOTAXIS SENSOR HISTIDINE KINASE-RELATED"/>
    <property type="match status" value="1"/>
</dbReference>
<dbReference type="GO" id="GO:0005829">
    <property type="term" value="C:cytosol"/>
    <property type="evidence" value="ECO:0007669"/>
    <property type="project" value="TreeGrafter"/>
</dbReference>
<comment type="caution">
    <text evidence="2">The sequence shown here is derived from an EMBL/GenBank/DDBJ whole genome shotgun (WGS) entry which is preliminary data.</text>
</comment>
<dbReference type="PANTHER" id="PTHR22617:SF23">
    <property type="entry name" value="CHEMOTAXIS PROTEIN CHEW"/>
    <property type="match status" value="1"/>
</dbReference>
<dbReference type="InterPro" id="IPR036061">
    <property type="entry name" value="CheW-like_dom_sf"/>
</dbReference>
<dbReference type="RefSeq" id="WP_184000957.1">
    <property type="nucleotide sequence ID" value="NZ_BAABIF010000004.1"/>
</dbReference>
<dbReference type="Gene3D" id="2.40.50.180">
    <property type="entry name" value="CheA-289, Domain 4"/>
    <property type="match status" value="1"/>
</dbReference>
<keyword evidence="3" id="KW-1185">Reference proteome</keyword>
<evidence type="ECO:0000313" key="3">
    <source>
        <dbReference type="Proteomes" id="UP000554342"/>
    </source>
</evidence>
<accession>A0A840YUA3</accession>
<evidence type="ECO:0000259" key="1">
    <source>
        <dbReference type="PROSITE" id="PS50851"/>
    </source>
</evidence>
<dbReference type="PROSITE" id="PS50851">
    <property type="entry name" value="CHEW"/>
    <property type="match status" value="1"/>
</dbReference>
<dbReference type="AlphaFoldDB" id="A0A840YUA3"/>